<dbReference type="PANTHER" id="PTHR41368">
    <property type="entry name" value="PROTEIN YGHO"/>
    <property type="match status" value="1"/>
</dbReference>
<sequence>MMMEVQKFTAALSDFNAFVRLCRATETPPITHFYQGFVVKAVDKVLASAALYLNTDIVFEDKIPGFVGAFDAADDHEAVSLLFREIEQVAQELGLDFLIGPMNGSTWEHYRFHDNPDEPRFLMEMQHPGYYSDLWMQNGFQPIASYYSSETFQLQYTDINIAENRDRLIGEGVHIRPIRLDQYEEELVELYPFLLNAFASNFLYSPLSESSFKEKYLPLQKYLDSDFVLLAYREGRIVGVFFCVEDFLDGTQKTLIIKTIARNSNPLYRGLGHVMAAQVYQTAYKKGYIRIVHAFLKEDGTSTPISNHFFGTPFKTYSLYGKAI</sequence>
<dbReference type="SUPFAM" id="SSF55729">
    <property type="entry name" value="Acyl-CoA N-acyltransferases (Nat)"/>
    <property type="match status" value="1"/>
</dbReference>
<dbReference type="PANTHER" id="PTHR41368:SF1">
    <property type="entry name" value="PROTEIN YGHO"/>
    <property type="match status" value="1"/>
</dbReference>
<dbReference type="RefSeq" id="WP_136901002.1">
    <property type="nucleotide sequence ID" value="NZ_SUME01000003.1"/>
</dbReference>
<dbReference type="AlphaFoldDB" id="A0A4U0P2A8"/>
<organism evidence="1 2">
    <name type="scientific">Sphingobacterium olei</name>
    <dbReference type="NCBI Taxonomy" id="2571155"/>
    <lineage>
        <taxon>Bacteria</taxon>
        <taxon>Pseudomonadati</taxon>
        <taxon>Bacteroidota</taxon>
        <taxon>Sphingobacteriia</taxon>
        <taxon>Sphingobacteriales</taxon>
        <taxon>Sphingobacteriaceae</taxon>
        <taxon>Sphingobacterium</taxon>
    </lineage>
</organism>
<proteinExistence type="predicted"/>
<evidence type="ECO:0000313" key="2">
    <source>
        <dbReference type="Proteomes" id="UP000306808"/>
    </source>
</evidence>
<name>A0A4U0P2A8_9SPHI</name>
<gene>
    <name evidence="1" type="ORF">FAZ15_09140</name>
</gene>
<comment type="caution">
    <text evidence="1">The sequence shown here is derived from an EMBL/GenBank/DDBJ whole genome shotgun (WGS) entry which is preliminary data.</text>
</comment>
<evidence type="ECO:0008006" key="3">
    <source>
        <dbReference type="Google" id="ProtNLM"/>
    </source>
</evidence>
<dbReference type="Gene3D" id="3.40.630.30">
    <property type="match status" value="1"/>
</dbReference>
<keyword evidence="2" id="KW-1185">Reference proteome</keyword>
<dbReference type="Proteomes" id="UP000306808">
    <property type="component" value="Unassembled WGS sequence"/>
</dbReference>
<dbReference type="InterPro" id="IPR039968">
    <property type="entry name" value="BcerS-like"/>
</dbReference>
<dbReference type="EMBL" id="SUME01000003">
    <property type="protein sequence ID" value="TJZ61349.1"/>
    <property type="molecule type" value="Genomic_DNA"/>
</dbReference>
<dbReference type="OrthoDB" id="62581at2"/>
<protein>
    <recommendedName>
        <fullName evidence="3">GNAT family N-acetyltransferase</fullName>
    </recommendedName>
</protein>
<dbReference type="InterPro" id="IPR016181">
    <property type="entry name" value="Acyl_CoA_acyltransferase"/>
</dbReference>
<evidence type="ECO:0000313" key="1">
    <source>
        <dbReference type="EMBL" id="TJZ61349.1"/>
    </source>
</evidence>
<reference evidence="1 2" key="1">
    <citation type="submission" date="2019-04" db="EMBL/GenBank/DDBJ databases">
        <title>Sphingobacterium olei sp. nov., isolated from oil-contaminated soil.</title>
        <authorList>
            <person name="Liu B."/>
        </authorList>
    </citation>
    <scope>NUCLEOTIDE SEQUENCE [LARGE SCALE GENOMIC DNA]</scope>
    <source>
        <strain evidence="1 2">HAL-9</strain>
    </source>
</reference>
<accession>A0A4U0P2A8</accession>